<dbReference type="EMBL" id="JAVDTH010000047">
    <property type="protein sequence ID" value="MDR6715267.1"/>
    <property type="molecule type" value="Genomic_DNA"/>
</dbReference>
<protein>
    <submittedName>
        <fullName evidence="1">Uncharacterized protein</fullName>
    </submittedName>
</protein>
<sequence>MPVIWQNDAVVSSRHEAAKVMKVKVVNVVVGALVLWVGVLCLLVAVIWDVDVPDFSTVSSNVWVQRAGLLLALTTAFMIGRGRRSRV</sequence>
<keyword evidence="2" id="KW-1185">Reference proteome</keyword>
<evidence type="ECO:0000313" key="1">
    <source>
        <dbReference type="EMBL" id="MDR6715267.1"/>
    </source>
</evidence>
<accession>A0ACC6KA52</accession>
<gene>
    <name evidence="1" type="ORF">J2W83_004907</name>
</gene>
<comment type="caution">
    <text evidence="1">The sequence shown here is derived from an EMBL/GenBank/DDBJ whole genome shotgun (WGS) entry which is preliminary data.</text>
</comment>
<proteinExistence type="predicted"/>
<dbReference type="Proteomes" id="UP001259587">
    <property type="component" value="Unassembled WGS sequence"/>
</dbReference>
<reference evidence="1" key="1">
    <citation type="submission" date="2023-07" db="EMBL/GenBank/DDBJ databases">
        <title>Sorghum-associated microbial communities from plants grown in Nebraska, USA.</title>
        <authorList>
            <person name="Schachtman D."/>
        </authorList>
    </citation>
    <scope>NUCLEOTIDE SEQUENCE</scope>
    <source>
        <strain evidence="1">BE56</strain>
    </source>
</reference>
<evidence type="ECO:0000313" key="2">
    <source>
        <dbReference type="Proteomes" id="UP001259587"/>
    </source>
</evidence>
<organism evidence="1 2">
    <name type="scientific">Pseudomonas hunanensis</name>
    <dbReference type="NCBI Taxonomy" id="1247546"/>
    <lineage>
        <taxon>Bacteria</taxon>
        <taxon>Pseudomonadati</taxon>
        <taxon>Pseudomonadota</taxon>
        <taxon>Gammaproteobacteria</taxon>
        <taxon>Pseudomonadales</taxon>
        <taxon>Pseudomonadaceae</taxon>
        <taxon>Pseudomonas</taxon>
    </lineage>
</organism>
<name>A0ACC6KA52_9PSED</name>